<dbReference type="InterPro" id="IPR028978">
    <property type="entry name" value="Chorismate_lyase_/UTRA_dom_sf"/>
</dbReference>
<dbReference type="STRING" id="1938817.SAMN06296008_10954"/>
<dbReference type="InterPro" id="IPR036388">
    <property type="entry name" value="WH-like_DNA-bd_sf"/>
</dbReference>
<evidence type="ECO:0000313" key="5">
    <source>
        <dbReference type="EMBL" id="SMC61494.1"/>
    </source>
</evidence>
<dbReference type="Proteomes" id="UP000192708">
    <property type="component" value="Unassembled WGS sequence"/>
</dbReference>
<dbReference type="InterPro" id="IPR011663">
    <property type="entry name" value="UTRA"/>
</dbReference>
<dbReference type="InterPro" id="IPR000524">
    <property type="entry name" value="Tscrpt_reg_HTH_GntR"/>
</dbReference>
<dbReference type="Gene3D" id="3.40.1410.10">
    <property type="entry name" value="Chorismate lyase-like"/>
    <property type="match status" value="1"/>
</dbReference>
<name>A0A1W2ALK8_9BURK</name>
<dbReference type="Pfam" id="PF07702">
    <property type="entry name" value="UTRA"/>
    <property type="match status" value="1"/>
</dbReference>
<dbReference type="SMART" id="SM00345">
    <property type="entry name" value="HTH_GNTR"/>
    <property type="match status" value="1"/>
</dbReference>
<reference evidence="5 6" key="1">
    <citation type="submission" date="2017-04" db="EMBL/GenBank/DDBJ databases">
        <authorList>
            <person name="Afonso C.L."/>
            <person name="Miller P.J."/>
            <person name="Scott M.A."/>
            <person name="Spackman E."/>
            <person name="Goraichik I."/>
            <person name="Dimitrov K.M."/>
            <person name="Suarez D.L."/>
            <person name="Swayne D.E."/>
        </authorList>
    </citation>
    <scope>NUCLEOTIDE SEQUENCE [LARGE SCALE GENOMIC DNA]</scope>
    <source>
        <strain evidence="5 6">VK13</strain>
    </source>
</reference>
<keyword evidence="6" id="KW-1185">Reference proteome</keyword>
<evidence type="ECO:0000256" key="3">
    <source>
        <dbReference type="ARBA" id="ARBA00023163"/>
    </source>
</evidence>
<dbReference type="InterPro" id="IPR050679">
    <property type="entry name" value="Bact_HTH_transcr_reg"/>
</dbReference>
<keyword evidence="2 5" id="KW-0238">DNA-binding</keyword>
<evidence type="ECO:0000259" key="4">
    <source>
        <dbReference type="PROSITE" id="PS50949"/>
    </source>
</evidence>
<dbReference type="PANTHER" id="PTHR44846">
    <property type="entry name" value="MANNOSYL-D-GLYCERATE TRANSPORT/METABOLISM SYSTEM REPRESSOR MNGR-RELATED"/>
    <property type="match status" value="1"/>
</dbReference>
<evidence type="ECO:0000256" key="2">
    <source>
        <dbReference type="ARBA" id="ARBA00023125"/>
    </source>
</evidence>
<keyword evidence="1" id="KW-0805">Transcription regulation</keyword>
<evidence type="ECO:0000313" key="6">
    <source>
        <dbReference type="Proteomes" id="UP000192708"/>
    </source>
</evidence>
<dbReference type="EMBL" id="FWXJ01000009">
    <property type="protein sequence ID" value="SMC61494.1"/>
    <property type="molecule type" value="Genomic_DNA"/>
</dbReference>
<keyword evidence="3" id="KW-0804">Transcription</keyword>
<organism evidence="5 6">
    <name type="scientific">Polynucleobacter kasalickyi</name>
    <dbReference type="NCBI Taxonomy" id="1938817"/>
    <lineage>
        <taxon>Bacteria</taxon>
        <taxon>Pseudomonadati</taxon>
        <taxon>Pseudomonadota</taxon>
        <taxon>Betaproteobacteria</taxon>
        <taxon>Burkholderiales</taxon>
        <taxon>Burkholderiaceae</taxon>
        <taxon>Polynucleobacter</taxon>
    </lineage>
</organism>
<dbReference type="SUPFAM" id="SSF64288">
    <property type="entry name" value="Chorismate lyase-like"/>
    <property type="match status" value="1"/>
</dbReference>
<protein>
    <submittedName>
        <fullName evidence="5">DNA-binding transcriptional regulator, GntR family</fullName>
    </submittedName>
</protein>
<dbReference type="SMART" id="SM00866">
    <property type="entry name" value="UTRA"/>
    <property type="match status" value="1"/>
</dbReference>
<dbReference type="PANTHER" id="PTHR44846:SF1">
    <property type="entry name" value="MANNOSYL-D-GLYCERATE TRANSPORT_METABOLISM SYSTEM REPRESSOR MNGR-RELATED"/>
    <property type="match status" value="1"/>
</dbReference>
<dbReference type="InterPro" id="IPR036390">
    <property type="entry name" value="WH_DNA-bd_sf"/>
</dbReference>
<dbReference type="Pfam" id="PF00392">
    <property type="entry name" value="GntR"/>
    <property type="match status" value="1"/>
</dbReference>
<gene>
    <name evidence="5" type="ORF">SAMN06296008_10954</name>
</gene>
<dbReference type="Gene3D" id="1.10.10.10">
    <property type="entry name" value="Winged helix-like DNA-binding domain superfamily/Winged helix DNA-binding domain"/>
    <property type="match status" value="1"/>
</dbReference>
<dbReference type="GO" id="GO:0003677">
    <property type="term" value="F:DNA binding"/>
    <property type="evidence" value="ECO:0007669"/>
    <property type="project" value="UniProtKB-KW"/>
</dbReference>
<feature type="domain" description="HTH gntR-type" evidence="4">
    <location>
        <begin position="8"/>
        <end position="76"/>
    </location>
</feature>
<dbReference type="PROSITE" id="PS50949">
    <property type="entry name" value="HTH_GNTR"/>
    <property type="match status" value="1"/>
</dbReference>
<dbReference type="GO" id="GO:0003700">
    <property type="term" value="F:DNA-binding transcription factor activity"/>
    <property type="evidence" value="ECO:0007669"/>
    <property type="project" value="InterPro"/>
</dbReference>
<dbReference type="AlphaFoldDB" id="A0A1W2ALK8"/>
<dbReference type="CDD" id="cd07377">
    <property type="entry name" value="WHTH_GntR"/>
    <property type="match status" value="1"/>
</dbReference>
<dbReference type="PRINTS" id="PR00035">
    <property type="entry name" value="HTHGNTR"/>
</dbReference>
<proteinExistence type="predicted"/>
<sequence length="255" mass="29428">MVGRMKSLPLHLQISNDIRQKILDGIYPLGTRLPTEEELCITYKASRPTLRQALTTLSQEGLIMRRPRTGSTVLATQPQTVLSHSVHTVNELLDYPGTMVREILDMSYIKADQALADQIHCPVHMGWFRIVSLRFQNQSTVPLCLTTYYILPKYAGVVKHKKHLTIPISEQIVEMFDEVIQRAKVEIYSEQVPKEYIKPLLVKEHTSALVVMRSYIGIDQEVFQVTTSHHPDERYRYSFELIREQKNITARPKKS</sequence>
<evidence type="ECO:0000256" key="1">
    <source>
        <dbReference type="ARBA" id="ARBA00023015"/>
    </source>
</evidence>
<dbReference type="SUPFAM" id="SSF46785">
    <property type="entry name" value="Winged helix' DNA-binding domain"/>
    <property type="match status" value="1"/>
</dbReference>
<dbReference type="GO" id="GO:0045892">
    <property type="term" value="P:negative regulation of DNA-templated transcription"/>
    <property type="evidence" value="ECO:0007669"/>
    <property type="project" value="TreeGrafter"/>
</dbReference>
<accession>A0A1W2ALK8</accession>